<keyword evidence="1" id="KW-0732">Signal</keyword>
<dbReference type="Gene3D" id="1.20.1250.10">
    <property type="match status" value="1"/>
</dbReference>
<evidence type="ECO:0000313" key="2">
    <source>
        <dbReference type="EMBL" id="CAJ1069496.1"/>
    </source>
</evidence>
<dbReference type="EMBL" id="OY660875">
    <property type="protein sequence ID" value="CAJ1069496.1"/>
    <property type="molecule type" value="Genomic_DNA"/>
</dbReference>
<proteinExistence type="predicted"/>
<name>A0AAV1G9F6_XYRNO</name>
<organism evidence="2 3">
    <name type="scientific">Xyrichtys novacula</name>
    <name type="common">Pearly razorfish</name>
    <name type="synonym">Hemipteronotus novacula</name>
    <dbReference type="NCBI Taxonomy" id="13765"/>
    <lineage>
        <taxon>Eukaryota</taxon>
        <taxon>Metazoa</taxon>
        <taxon>Chordata</taxon>
        <taxon>Craniata</taxon>
        <taxon>Vertebrata</taxon>
        <taxon>Euteleostomi</taxon>
        <taxon>Actinopterygii</taxon>
        <taxon>Neopterygii</taxon>
        <taxon>Teleostei</taxon>
        <taxon>Neoteleostei</taxon>
        <taxon>Acanthomorphata</taxon>
        <taxon>Eupercaria</taxon>
        <taxon>Labriformes</taxon>
        <taxon>Labridae</taxon>
        <taxon>Xyrichtys</taxon>
    </lineage>
</organism>
<feature type="chain" id="PRO_5043606368" evidence="1">
    <location>
        <begin position="27"/>
        <end position="228"/>
    </location>
</feature>
<evidence type="ECO:0000313" key="3">
    <source>
        <dbReference type="Proteomes" id="UP001178508"/>
    </source>
</evidence>
<dbReference type="InterPro" id="IPR009079">
    <property type="entry name" value="4_helix_cytokine-like_core"/>
</dbReference>
<dbReference type="Proteomes" id="UP001178508">
    <property type="component" value="Chromosome 12"/>
</dbReference>
<accession>A0AAV1G9F6</accession>
<dbReference type="SUPFAM" id="SSF47266">
    <property type="entry name" value="4-helical cytokines"/>
    <property type="match status" value="1"/>
</dbReference>
<reference evidence="2" key="1">
    <citation type="submission" date="2023-08" db="EMBL/GenBank/DDBJ databases">
        <authorList>
            <person name="Alioto T."/>
            <person name="Alioto T."/>
            <person name="Gomez Garrido J."/>
        </authorList>
    </citation>
    <scope>NUCLEOTIDE SEQUENCE</scope>
</reference>
<evidence type="ECO:0000256" key="1">
    <source>
        <dbReference type="SAM" id="SignalP"/>
    </source>
</evidence>
<feature type="signal peptide" evidence="1">
    <location>
        <begin position="1"/>
        <end position="26"/>
    </location>
</feature>
<gene>
    <name evidence="2" type="ORF">XNOV1_A027077</name>
</gene>
<sequence>MNSRAGFLKVEHICMLALILVQSLDAGPVLQHPAGVSCRPRELTVLSKGLVEESIIRFEKANGKHLGTWSPGFPELEVHKNSSLNGPEAQCSLLFMVKGLEKVLQDQKTNLNPEDLPLHQKLKEAISRVNMLAGCVKEILGGECSPKPSPPTMPKHVFERKQWSHTLLKSARDYLNWMEGKFEVQISVSQAKSVLKRTASRATAKGKNQAARKITPRKNYFEGSGYFL</sequence>
<protein>
    <submittedName>
        <fullName evidence="2">Uncharacterized protein LOC121606202</fullName>
    </submittedName>
</protein>
<dbReference type="AlphaFoldDB" id="A0AAV1G9F6"/>
<keyword evidence="3" id="KW-1185">Reference proteome</keyword>